<dbReference type="Proteomes" id="UP000266677">
    <property type="component" value="Unassembled WGS sequence"/>
</dbReference>
<evidence type="ECO:0000313" key="1">
    <source>
        <dbReference type="EMBL" id="RJO73357.1"/>
    </source>
</evidence>
<keyword evidence="2" id="KW-1185">Reference proteome</keyword>
<proteinExistence type="predicted"/>
<accession>A0A3A4KK50</accession>
<dbReference type="EMBL" id="QZFU01000023">
    <property type="protein sequence ID" value="RJO73357.1"/>
    <property type="molecule type" value="Genomic_DNA"/>
</dbReference>
<evidence type="ECO:0000313" key="2">
    <source>
        <dbReference type="Proteomes" id="UP000266677"/>
    </source>
</evidence>
<comment type="caution">
    <text evidence="1">The sequence shown here is derived from an EMBL/GenBank/DDBJ whole genome shotgun (WGS) entry which is preliminary data.</text>
</comment>
<gene>
    <name evidence="1" type="ORF">D5S18_19145</name>
</gene>
<name>A0A3A4KK50_9NOCA</name>
<dbReference type="RefSeq" id="WP_120042433.1">
    <property type="nucleotide sequence ID" value="NZ_QZFU01000023.1"/>
</dbReference>
<organism evidence="1 2">
    <name type="scientific">Nocardia panacis</name>
    <dbReference type="NCBI Taxonomy" id="2340916"/>
    <lineage>
        <taxon>Bacteria</taxon>
        <taxon>Bacillati</taxon>
        <taxon>Actinomycetota</taxon>
        <taxon>Actinomycetes</taxon>
        <taxon>Mycobacteriales</taxon>
        <taxon>Nocardiaceae</taxon>
        <taxon>Nocardia</taxon>
    </lineage>
</organism>
<dbReference type="AlphaFoldDB" id="A0A3A4KK50"/>
<reference evidence="1 2" key="1">
    <citation type="submission" date="2018-09" db="EMBL/GenBank/DDBJ databases">
        <title>YIM PH21274 draft genome.</title>
        <authorList>
            <person name="Miao C."/>
        </authorList>
    </citation>
    <scope>NUCLEOTIDE SEQUENCE [LARGE SCALE GENOMIC DNA]</scope>
    <source>
        <strain evidence="1 2">YIM PH 21724</strain>
    </source>
</reference>
<sequence>MPLRPLRDLEVLRIALKVAGQTTGADSGIWDSVTGGADDALLEVQGLIQQVMLAASQVA</sequence>
<protein>
    <submittedName>
        <fullName evidence="1">Uncharacterized protein</fullName>
    </submittedName>
</protein>